<dbReference type="RefSeq" id="WP_119150657.1">
    <property type="nucleotide sequence ID" value="NZ_JBHSOV010000059.1"/>
</dbReference>
<organism evidence="2 3">
    <name type="scientific">Cohnella faecalis</name>
    <dbReference type="NCBI Taxonomy" id="2315694"/>
    <lineage>
        <taxon>Bacteria</taxon>
        <taxon>Bacillati</taxon>
        <taxon>Bacillota</taxon>
        <taxon>Bacilli</taxon>
        <taxon>Bacillales</taxon>
        <taxon>Paenibacillaceae</taxon>
        <taxon>Cohnella</taxon>
    </lineage>
</organism>
<dbReference type="Proteomes" id="UP000266340">
    <property type="component" value="Unassembled WGS sequence"/>
</dbReference>
<evidence type="ECO:0000256" key="1">
    <source>
        <dbReference type="SAM" id="MobiDB-lite"/>
    </source>
</evidence>
<sequence length="128" mass="14071">MSLDGWNRYCCAKAERASGDDGGGASEGGMPKVGLVPLFRRSTKEVSTMAYRKSKVYSDVSPTARRYSPERGDRLLSSPMPPKSVEEADNGSMVQDLADLKRLGKDMERVKTGQELQEEGFVSDPIQH</sequence>
<dbReference type="OrthoDB" id="2680441at2"/>
<accession>A0A398CJZ1</accession>
<name>A0A398CJZ1_9BACL</name>
<evidence type="ECO:0000313" key="3">
    <source>
        <dbReference type="Proteomes" id="UP000266340"/>
    </source>
</evidence>
<gene>
    <name evidence="2" type="ORF">D3H35_18230</name>
</gene>
<evidence type="ECO:0000313" key="2">
    <source>
        <dbReference type="EMBL" id="RIE02620.1"/>
    </source>
</evidence>
<dbReference type="AlphaFoldDB" id="A0A398CJZ1"/>
<feature type="region of interest" description="Disordered" evidence="1">
    <location>
        <begin position="60"/>
        <end position="95"/>
    </location>
</feature>
<keyword evidence="3" id="KW-1185">Reference proteome</keyword>
<dbReference type="EMBL" id="QXJM01000039">
    <property type="protein sequence ID" value="RIE02620.1"/>
    <property type="molecule type" value="Genomic_DNA"/>
</dbReference>
<reference evidence="2 3" key="1">
    <citation type="submission" date="2018-09" db="EMBL/GenBank/DDBJ databases">
        <title>Cohnella cavernae sp. nov., isolated from a karst cave.</title>
        <authorList>
            <person name="Zhu H."/>
        </authorList>
    </citation>
    <scope>NUCLEOTIDE SEQUENCE [LARGE SCALE GENOMIC DNA]</scope>
    <source>
        <strain evidence="2 3">K2E09-144</strain>
    </source>
</reference>
<proteinExistence type="predicted"/>
<comment type="caution">
    <text evidence="2">The sequence shown here is derived from an EMBL/GenBank/DDBJ whole genome shotgun (WGS) entry which is preliminary data.</text>
</comment>
<protein>
    <submittedName>
        <fullName evidence="2">Uncharacterized protein</fullName>
    </submittedName>
</protein>